<keyword evidence="3" id="KW-0804">Transcription</keyword>
<dbReference type="Pfam" id="PF00440">
    <property type="entry name" value="TetR_N"/>
    <property type="match status" value="1"/>
</dbReference>
<dbReference type="InterPro" id="IPR050109">
    <property type="entry name" value="HTH-type_TetR-like_transc_reg"/>
</dbReference>
<feature type="domain" description="HTH tetR-type" evidence="6">
    <location>
        <begin position="16"/>
        <end position="76"/>
    </location>
</feature>
<keyword evidence="1" id="KW-0805">Transcription regulation</keyword>
<dbReference type="GO" id="GO:0000976">
    <property type="term" value="F:transcription cis-regulatory region binding"/>
    <property type="evidence" value="ECO:0007669"/>
    <property type="project" value="TreeGrafter"/>
</dbReference>
<dbReference type="InterPro" id="IPR009057">
    <property type="entry name" value="Homeodomain-like_sf"/>
</dbReference>
<dbReference type="PANTHER" id="PTHR30055:SF234">
    <property type="entry name" value="HTH-TYPE TRANSCRIPTIONAL REGULATOR BETI"/>
    <property type="match status" value="1"/>
</dbReference>
<keyword evidence="2 4" id="KW-0238">DNA-binding</keyword>
<organism evidence="7 8">
    <name type="scientific">Dietzia natronolimnaea</name>
    <dbReference type="NCBI Taxonomy" id="161920"/>
    <lineage>
        <taxon>Bacteria</taxon>
        <taxon>Bacillati</taxon>
        <taxon>Actinomycetota</taxon>
        <taxon>Actinomycetes</taxon>
        <taxon>Mycobacteriales</taxon>
        <taxon>Dietziaceae</taxon>
        <taxon>Dietzia</taxon>
    </lineage>
</organism>
<reference evidence="8" key="1">
    <citation type="submission" date="2017-09" db="EMBL/GenBank/DDBJ databases">
        <authorList>
            <person name="Zhang Y."/>
            <person name="Huang X."/>
            <person name="Liu J."/>
            <person name="Lu L."/>
            <person name="Peng K."/>
        </authorList>
    </citation>
    <scope>NUCLEOTIDE SEQUENCE [LARGE SCALE GENOMIC DNA]</scope>
    <source>
        <strain evidence="8">S-XJ-1</strain>
    </source>
</reference>
<dbReference type="PANTHER" id="PTHR30055">
    <property type="entry name" value="HTH-TYPE TRANSCRIPTIONAL REGULATOR RUTR"/>
    <property type="match status" value="1"/>
</dbReference>
<dbReference type="PROSITE" id="PS50977">
    <property type="entry name" value="HTH_TETR_2"/>
    <property type="match status" value="1"/>
</dbReference>
<dbReference type="EMBL" id="NTGA01000001">
    <property type="protein sequence ID" value="PAY24909.1"/>
    <property type="molecule type" value="Genomic_DNA"/>
</dbReference>
<feature type="compositionally biased region" description="Polar residues" evidence="5">
    <location>
        <begin position="224"/>
        <end position="240"/>
    </location>
</feature>
<evidence type="ECO:0000256" key="1">
    <source>
        <dbReference type="ARBA" id="ARBA00023015"/>
    </source>
</evidence>
<comment type="caution">
    <text evidence="7">The sequence shown here is derived from an EMBL/GenBank/DDBJ whole genome shotgun (WGS) entry which is preliminary data.</text>
</comment>
<evidence type="ECO:0000313" key="8">
    <source>
        <dbReference type="Proteomes" id="UP000218810"/>
    </source>
</evidence>
<feature type="DNA-binding region" description="H-T-H motif" evidence="4">
    <location>
        <begin position="39"/>
        <end position="58"/>
    </location>
</feature>
<evidence type="ECO:0000256" key="5">
    <source>
        <dbReference type="SAM" id="MobiDB-lite"/>
    </source>
</evidence>
<evidence type="ECO:0000256" key="4">
    <source>
        <dbReference type="PROSITE-ProRule" id="PRU00335"/>
    </source>
</evidence>
<evidence type="ECO:0000313" key="7">
    <source>
        <dbReference type="EMBL" id="PAY24909.1"/>
    </source>
</evidence>
<dbReference type="AlphaFoldDB" id="A0A2A2WUL4"/>
<proteinExistence type="predicted"/>
<dbReference type="OrthoDB" id="3787664at2"/>
<sequence length="240" mass="25814">MTSPPDQDSLRERKRRATLLAIEDAATSLVLEHGYDCVTVDQICAAAHVSKRTFFNYVPSKEAAVIGSPPRDVPPTPRREFLDAADPDVPGALLRLFLAAFAAARIGNDAQTVRLAHRRGAIFRAEPDLGVARVTASSRFQLRLVDLVTEHFKRQPHLRRLEGVAAEAEARACVALVAASANLGLSSWLAREAATFDDLDSECALALRQLALLVSSPNDRAGTDTASVRATSSEKTGSTS</sequence>
<feature type="region of interest" description="Disordered" evidence="5">
    <location>
        <begin position="219"/>
        <end position="240"/>
    </location>
</feature>
<accession>A0A2A2WUL4</accession>
<evidence type="ECO:0000256" key="3">
    <source>
        <dbReference type="ARBA" id="ARBA00023163"/>
    </source>
</evidence>
<dbReference type="InterPro" id="IPR023772">
    <property type="entry name" value="DNA-bd_HTH_TetR-type_CS"/>
</dbReference>
<name>A0A2A2WUL4_9ACTN</name>
<dbReference type="GO" id="GO:0003700">
    <property type="term" value="F:DNA-binding transcription factor activity"/>
    <property type="evidence" value="ECO:0007669"/>
    <property type="project" value="TreeGrafter"/>
</dbReference>
<gene>
    <name evidence="7" type="ORF">CEY15_00060</name>
</gene>
<dbReference type="Proteomes" id="UP000218810">
    <property type="component" value="Unassembled WGS sequence"/>
</dbReference>
<dbReference type="SUPFAM" id="SSF46689">
    <property type="entry name" value="Homeodomain-like"/>
    <property type="match status" value="1"/>
</dbReference>
<protein>
    <submittedName>
        <fullName evidence="7">TetR family transcriptional regulator</fullName>
    </submittedName>
</protein>
<evidence type="ECO:0000256" key="2">
    <source>
        <dbReference type="ARBA" id="ARBA00023125"/>
    </source>
</evidence>
<dbReference type="PROSITE" id="PS01081">
    <property type="entry name" value="HTH_TETR_1"/>
    <property type="match status" value="1"/>
</dbReference>
<dbReference type="Gene3D" id="1.10.357.10">
    <property type="entry name" value="Tetracycline Repressor, domain 2"/>
    <property type="match status" value="1"/>
</dbReference>
<dbReference type="InterPro" id="IPR001647">
    <property type="entry name" value="HTH_TetR"/>
</dbReference>
<keyword evidence="8" id="KW-1185">Reference proteome</keyword>
<evidence type="ECO:0000259" key="6">
    <source>
        <dbReference type="PROSITE" id="PS50977"/>
    </source>
</evidence>
<dbReference type="RefSeq" id="WP_095716769.1">
    <property type="nucleotide sequence ID" value="NZ_NTGA01000001.1"/>
</dbReference>